<protein>
    <submittedName>
        <fullName evidence="1">Uncharacterized protein</fullName>
    </submittedName>
</protein>
<accession>A0ABP6LYS7</accession>
<sequence>MVNLTTDETIPIWRVTYWHVRGKNFTSNAFTILAGVGGILAIKSGIAAKLQPLFGGGW</sequence>
<evidence type="ECO:0000313" key="1">
    <source>
        <dbReference type="EMBL" id="GAA3059868.1"/>
    </source>
</evidence>
<gene>
    <name evidence="1" type="ORF">GCM10010448_49000</name>
</gene>
<proteinExistence type="predicted"/>
<keyword evidence="2" id="KW-1185">Reference proteome</keyword>
<organism evidence="1 2">
    <name type="scientific">Streptomyces glomeratus</name>
    <dbReference type="NCBI Taxonomy" id="284452"/>
    <lineage>
        <taxon>Bacteria</taxon>
        <taxon>Bacillati</taxon>
        <taxon>Actinomycetota</taxon>
        <taxon>Actinomycetes</taxon>
        <taxon>Kitasatosporales</taxon>
        <taxon>Streptomycetaceae</taxon>
        <taxon>Streptomyces</taxon>
    </lineage>
</organism>
<dbReference type="EMBL" id="BAAAUF010000048">
    <property type="protein sequence ID" value="GAA3059868.1"/>
    <property type="molecule type" value="Genomic_DNA"/>
</dbReference>
<comment type="caution">
    <text evidence="1">The sequence shown here is derived from an EMBL/GenBank/DDBJ whole genome shotgun (WGS) entry which is preliminary data.</text>
</comment>
<name>A0ABP6LYS7_9ACTN</name>
<evidence type="ECO:0000313" key="2">
    <source>
        <dbReference type="Proteomes" id="UP001501532"/>
    </source>
</evidence>
<reference evidence="2" key="1">
    <citation type="journal article" date="2019" name="Int. J. Syst. Evol. Microbiol.">
        <title>The Global Catalogue of Microorganisms (GCM) 10K type strain sequencing project: providing services to taxonomists for standard genome sequencing and annotation.</title>
        <authorList>
            <consortium name="The Broad Institute Genomics Platform"/>
            <consortium name="The Broad Institute Genome Sequencing Center for Infectious Disease"/>
            <person name="Wu L."/>
            <person name="Ma J."/>
        </authorList>
    </citation>
    <scope>NUCLEOTIDE SEQUENCE [LARGE SCALE GENOMIC DNA]</scope>
    <source>
        <strain evidence="2">JCM 9091</strain>
    </source>
</reference>
<dbReference type="Proteomes" id="UP001501532">
    <property type="component" value="Unassembled WGS sequence"/>
</dbReference>